<gene>
    <name evidence="1" type="ORF">HNR73_000870</name>
</gene>
<comment type="caution">
    <text evidence="1">The sequence shown here is derived from an EMBL/GenBank/DDBJ whole genome shotgun (WGS) entry which is preliminary data.</text>
</comment>
<dbReference type="Proteomes" id="UP000548476">
    <property type="component" value="Unassembled WGS sequence"/>
</dbReference>
<keyword evidence="2" id="KW-1185">Reference proteome</keyword>
<evidence type="ECO:0000313" key="2">
    <source>
        <dbReference type="Proteomes" id="UP000548476"/>
    </source>
</evidence>
<dbReference type="RefSeq" id="WP_184785941.1">
    <property type="nucleotide sequence ID" value="NZ_BONT01000021.1"/>
</dbReference>
<sequence>MNPYGLLGMIRRPWSKPALVGVTALIAGFAGYAVAATRPPEHPPVAAPSMAVESWLGELAKDPITETTGEYAQKALAAAPEGVKVATKTVVVQSPYAMSGSSLLALPAGTWKLYAACRLDQDSDAAADLKIGLTVYGGDDPAPDPDSDGEYVELPCPGDGGRPLSLEVPVDTVYTFSLSPDIEADPESEEFWELQLAVGVFIAAA</sequence>
<dbReference type="AlphaFoldDB" id="A0A841FDD3"/>
<evidence type="ECO:0000313" key="1">
    <source>
        <dbReference type="EMBL" id="MBB6033023.1"/>
    </source>
</evidence>
<reference evidence="1 2" key="1">
    <citation type="submission" date="2020-08" db="EMBL/GenBank/DDBJ databases">
        <title>Genomic Encyclopedia of Type Strains, Phase IV (KMG-IV): sequencing the most valuable type-strain genomes for metagenomic binning, comparative biology and taxonomic classification.</title>
        <authorList>
            <person name="Goeker M."/>
        </authorList>
    </citation>
    <scope>NUCLEOTIDE SEQUENCE [LARGE SCALE GENOMIC DNA]</scope>
    <source>
        <strain evidence="1 2">YIM 65646</strain>
    </source>
</reference>
<name>A0A841FDD3_9ACTN</name>
<dbReference type="EMBL" id="JACHGT010000002">
    <property type="protein sequence ID" value="MBB6033023.1"/>
    <property type="molecule type" value="Genomic_DNA"/>
</dbReference>
<organism evidence="1 2">
    <name type="scientific">Phytomonospora endophytica</name>
    <dbReference type="NCBI Taxonomy" id="714109"/>
    <lineage>
        <taxon>Bacteria</taxon>
        <taxon>Bacillati</taxon>
        <taxon>Actinomycetota</taxon>
        <taxon>Actinomycetes</taxon>
        <taxon>Micromonosporales</taxon>
        <taxon>Micromonosporaceae</taxon>
        <taxon>Phytomonospora</taxon>
    </lineage>
</organism>
<accession>A0A841FDD3</accession>
<proteinExistence type="predicted"/>
<protein>
    <submittedName>
        <fullName evidence="1">Uncharacterized protein</fullName>
    </submittedName>
</protein>